<evidence type="ECO:0000313" key="3">
    <source>
        <dbReference type="Proteomes" id="UP000005953"/>
    </source>
</evidence>
<dbReference type="STRING" id="314283.MED297_13897"/>
<protein>
    <recommendedName>
        <fullName evidence="4">Outer membrane protein assembly factor BamC</fullName>
    </recommendedName>
</protein>
<feature type="signal peptide" evidence="1">
    <location>
        <begin position="1"/>
        <end position="21"/>
    </location>
</feature>
<proteinExistence type="predicted"/>
<dbReference type="RefSeq" id="WP_008042712.1">
    <property type="nucleotide sequence ID" value="NZ_CH724149.1"/>
</dbReference>
<dbReference type="EMBL" id="AAOE01000023">
    <property type="protein sequence ID" value="EAR08248.1"/>
    <property type="molecule type" value="Genomic_DNA"/>
</dbReference>
<dbReference type="HOGENOM" id="CLU_1433405_0_0_6"/>
<dbReference type="Gene3D" id="3.30.310.170">
    <property type="entry name" value="Outer membrane protein assembly factor BamC"/>
    <property type="match status" value="1"/>
</dbReference>
<dbReference type="InterPro" id="IPR042268">
    <property type="entry name" value="BamC_C"/>
</dbReference>
<dbReference type="PROSITE" id="PS51257">
    <property type="entry name" value="PROKAR_LIPOPROTEIN"/>
    <property type="match status" value="1"/>
</dbReference>
<organism evidence="2 3">
    <name type="scientific">Reinekea blandensis MED297</name>
    <dbReference type="NCBI Taxonomy" id="314283"/>
    <lineage>
        <taxon>Bacteria</taxon>
        <taxon>Pseudomonadati</taxon>
        <taxon>Pseudomonadota</taxon>
        <taxon>Gammaproteobacteria</taxon>
        <taxon>Oceanospirillales</taxon>
        <taxon>Saccharospirillaceae</taxon>
        <taxon>Reinekea</taxon>
    </lineage>
</organism>
<keyword evidence="1" id="KW-0732">Signal</keyword>
<name>A4BHX6_9GAMM</name>
<dbReference type="OrthoDB" id="6197889at2"/>
<evidence type="ECO:0008006" key="4">
    <source>
        <dbReference type="Google" id="ProtNLM"/>
    </source>
</evidence>
<reference evidence="2 3" key="1">
    <citation type="submission" date="2006-02" db="EMBL/GenBank/DDBJ databases">
        <authorList>
            <person name="Pinhassi J."/>
            <person name="Pedros-Alio C."/>
            <person name="Ferriera S."/>
            <person name="Johnson J."/>
            <person name="Kravitz S."/>
            <person name="Halpern A."/>
            <person name="Remington K."/>
            <person name="Beeson K."/>
            <person name="Tran B."/>
            <person name="Rogers Y.-H."/>
            <person name="Friedman R."/>
            <person name="Venter J.C."/>
        </authorList>
    </citation>
    <scope>NUCLEOTIDE SEQUENCE [LARGE SCALE GENOMIC DNA]</scope>
    <source>
        <strain evidence="2 3">MED297</strain>
    </source>
</reference>
<evidence type="ECO:0000313" key="2">
    <source>
        <dbReference type="EMBL" id="EAR08248.1"/>
    </source>
</evidence>
<gene>
    <name evidence="2" type="ORF">MED297_13897</name>
</gene>
<keyword evidence="3" id="KW-1185">Reference proteome</keyword>
<evidence type="ECO:0000256" key="1">
    <source>
        <dbReference type="SAM" id="SignalP"/>
    </source>
</evidence>
<feature type="chain" id="PRO_5002665338" description="Outer membrane protein assembly factor BamC" evidence="1">
    <location>
        <begin position="22"/>
        <end position="189"/>
    </location>
</feature>
<sequence length="189" mass="21016">MSNRRFLTAITVSALWLAGCASDPVYVSYTHPENSDRDWYPIPADAPSQVEVSDPEVPRVTLSEPLDTDTQTEAGALSVVRRSDSLGNETLLMNRRPGTAWEVMNTALTALDLTVSDRNREEYRFEITLGEDRTGLFSFFQQAERLNIVLIPQGVETIVAIEGENDEVPESDAASDIIDRLLKHFQTTG</sequence>
<comment type="caution">
    <text evidence="2">The sequence shown here is derived from an EMBL/GenBank/DDBJ whole genome shotgun (WGS) entry which is preliminary data.</text>
</comment>
<dbReference type="AlphaFoldDB" id="A4BHX6"/>
<accession>A4BHX6</accession>
<dbReference type="Proteomes" id="UP000005953">
    <property type="component" value="Unassembled WGS sequence"/>
</dbReference>